<dbReference type="Pfam" id="PF13087">
    <property type="entry name" value="AAA_12"/>
    <property type="match status" value="1"/>
</dbReference>
<dbReference type="CDD" id="cd18808">
    <property type="entry name" value="SF1_C_Upf1"/>
    <property type="match status" value="1"/>
</dbReference>
<dbReference type="InterPro" id="IPR049468">
    <property type="entry name" value="Restrct_endonuc-II-like_dom"/>
</dbReference>
<dbReference type="Pfam" id="PF13195">
    <property type="entry name" value="DUF4011"/>
    <property type="match status" value="1"/>
</dbReference>
<evidence type="ECO:0000259" key="2">
    <source>
        <dbReference type="Pfam" id="PF13087"/>
    </source>
</evidence>
<protein>
    <submittedName>
        <fullName evidence="4">DNA helicase related protein</fullName>
    </submittedName>
</protein>
<dbReference type="EMBL" id="UOGL01000492">
    <property type="protein sequence ID" value="VAX40897.1"/>
    <property type="molecule type" value="Genomic_DNA"/>
</dbReference>
<evidence type="ECO:0000259" key="3">
    <source>
        <dbReference type="Pfam" id="PF18741"/>
    </source>
</evidence>
<dbReference type="FunFam" id="3.40.50.300:FF:002063">
    <property type="entry name" value="DNA helicase related protein"/>
    <property type="match status" value="1"/>
</dbReference>
<feature type="domain" description="Restriction endonuclease type II-like" evidence="3">
    <location>
        <begin position="1644"/>
        <end position="1741"/>
    </location>
</feature>
<dbReference type="PANTHER" id="PTHR10887">
    <property type="entry name" value="DNA2/NAM7 HELICASE FAMILY"/>
    <property type="match status" value="1"/>
</dbReference>
<reference evidence="4" key="1">
    <citation type="submission" date="2018-06" db="EMBL/GenBank/DDBJ databases">
        <authorList>
            <person name="Zhirakovskaya E."/>
        </authorList>
    </citation>
    <scope>NUCLEOTIDE SEQUENCE</scope>
</reference>
<dbReference type="Pfam" id="PF18741">
    <property type="entry name" value="MTES_1575"/>
    <property type="match status" value="1"/>
</dbReference>
<sequence length="1754" mass="197812">MNSQNPKTNSERKNIKETSSLLFIEFNVISCFNYASWQNSVPFLKSLSIRNESSDSFDNLQLTLKTEPGFSRAKKWNFDCIRPETTIDVKDIHVQLDPAYLNGLNEAERGRVTFQLLQGETLLCEQTIDIRILAHDEWGGFGAMGDLLAAFVMPNDPAIATILKAASRSLSQHGHSSALDGYQSNDPARAYMLGAAAWSAIAAEGLSYTNPPRSFETVGQKTRRPSTILSDGLATCLDTSLLFASVIEAIGLNPILLLVDGHCFAGFWLVEKTFKNLIETDVSEVRKALAANELVTFETTLVTQQPPARFKDAVTSAKQHTSEIVEDQFIAAIDVTRARMSRIRPLASHDDSQSNRKVSADNNVAIPLPQMPSFGTVASDDVDVKPTTPIGRIDRWQRKLLDLSLRNRLLNFRATKQTVPFFCPDVPLLEDLLADRKVIRIISLTENNPIGDRDAKLHHQKTGEDIHTEFALAALDRNEIAAQLTSTELTTRLVKLNRTAKNDMAEGGTNTLFLAAGFLKWKREADDEKTYRAPLLLIPVKLTRKSVISPFQLRHHEDDVRFNATLIQMLKKDFGCDISQLESELPRDESGIDVPLILSQVQKSVRDIPGFEVVDDTALSTFSFAKYLMWKDLVDRTAHLAKNRVVRHMIQDPDKPYESKATSPIPASRDIDRNYESQQLIHPLAADSSQLTAIMAASEGHDFVLIGPPGTGKSQTIANMIAQCLANRKTVLFVAEKTAALDVVYRRLCQHGLGDICLELHSNKAERRKFLSQLKGSWKAKTENHSGEWISVNKHLQVRRDELNLYVSEIHKQHANGWTVFQAMGLSVKHKADYAPKLGWKDSVRIDSERYKFLEELVEDLGLTFQQIKPNRALQLINVTEWSAAWEGELLQAADGVTEATEKLRSPLKEILSAIGMKLMSDCSSEVLSQLCKLAQMLLDVAAIDFKIVFDKDFSKVIKQVDSLEQHLNSYQHAKKSLSAQYEHESLLRIPLEDLDQQWRNANASMWLFSCFSKRKVKKLLQSYASNGVANPEVDLPQIRVMKKQMASVTGNPLAERTFHWKGVETNIDDLKTYLEHGKQVRRTILDFGKLTDSLKTVSSRLAPIVMNDSSEHPILKKAESFLMAEADFQKACDEFENVAEGKLSEEANPNVLESTLKTIEEVKASRLELRSWTAWTSIKQKAIANGLSRLVDDLEKERIPPNKLQTTFKLAFVKWWLPRAIDQSDTLRRFQRFKHEDAIVDFRKLDNLAREEATDFVRMQIAHDLPQPDKVPRKSELGLLRHQMGLKRPSKAIREVISGMSESFSQLAPCLLMSPLSIAQYLPAEHSLFDVVIFDEASQITTWDAIGAIARGRQTIIVGDPKQLPPTNFFGRIEDDEDNEELEDYDKDLESILDEATASGLPLIQLNWHYRSRHESLISFSNWNYYDNKLITFPSAVTEDQAVSLKHLPEAIYDRGKSRTNRIEAETLVADAIERMKSWINTPEEDRLTLGVVTFNTQQQTLIQDLFDEALRQSPELEWFFDDARIEPTIVKNLENVQGDERDVMLFSITNGPDMAGRKSNRVLLNFGALNRQGGERRLNVAVTRARQELVVYVSFLPDQLKAERTMSQGVRDLKFFLEYAQRGASVLGAGPAESKGSFESPFEEAVATALSAKGWQVVPQIGVSGFRVDLGIVHPERPGAFLAGIECDGATYHRSATARDRDKIREQVLRNLGWEIIRIWSPDWWYDSAGAIERVDEQLNQFLNSSREQLPK</sequence>
<feature type="domain" description="DNA2/NAM7 helicase-like C-terminal" evidence="2">
    <location>
        <begin position="1393"/>
        <end position="1593"/>
    </location>
</feature>
<dbReference type="SUPFAM" id="SSF52980">
    <property type="entry name" value="Restriction endonuclease-like"/>
    <property type="match status" value="1"/>
</dbReference>
<dbReference type="PANTHER" id="PTHR10887:SF495">
    <property type="entry name" value="HELICASE SENATAXIN ISOFORM X1-RELATED"/>
    <property type="match status" value="1"/>
</dbReference>
<accession>A0A3B1E889</accession>
<dbReference type="InterPro" id="IPR027417">
    <property type="entry name" value="P-loop_NTPase"/>
</dbReference>
<dbReference type="Gene3D" id="3.40.50.300">
    <property type="entry name" value="P-loop containing nucleotide triphosphate hydrolases"/>
    <property type="match status" value="3"/>
</dbReference>
<dbReference type="FunFam" id="3.40.960.10:FF:000002">
    <property type="entry name" value="DNA helicase related protein"/>
    <property type="match status" value="1"/>
</dbReference>
<gene>
    <name evidence="4" type="ORF">MNBD_PLANCTO02-2775</name>
</gene>
<feature type="domain" description="DNA2/NAM7 helicase helicase" evidence="1">
    <location>
        <begin position="687"/>
        <end position="750"/>
    </location>
</feature>
<dbReference type="InterPro" id="IPR045055">
    <property type="entry name" value="DNA2/NAM7-like"/>
</dbReference>
<keyword evidence="4" id="KW-0378">Hydrolase</keyword>
<dbReference type="Gene3D" id="3.40.960.10">
    <property type="entry name" value="VSR Endonuclease"/>
    <property type="match status" value="1"/>
</dbReference>
<dbReference type="InterPro" id="IPR041679">
    <property type="entry name" value="DNA2/NAM7-like_C"/>
</dbReference>
<organism evidence="4">
    <name type="scientific">hydrothermal vent metagenome</name>
    <dbReference type="NCBI Taxonomy" id="652676"/>
    <lineage>
        <taxon>unclassified sequences</taxon>
        <taxon>metagenomes</taxon>
        <taxon>ecological metagenomes</taxon>
    </lineage>
</organism>
<name>A0A3B1E889_9ZZZZ</name>
<evidence type="ECO:0000313" key="4">
    <source>
        <dbReference type="EMBL" id="VAX40897.1"/>
    </source>
</evidence>
<keyword evidence="4" id="KW-0547">Nucleotide-binding</keyword>
<evidence type="ECO:0000259" key="1">
    <source>
        <dbReference type="Pfam" id="PF13086"/>
    </source>
</evidence>
<dbReference type="GO" id="GO:0004386">
    <property type="term" value="F:helicase activity"/>
    <property type="evidence" value="ECO:0007669"/>
    <property type="project" value="UniProtKB-KW"/>
</dbReference>
<dbReference type="InterPro" id="IPR047187">
    <property type="entry name" value="SF1_C_Upf1"/>
</dbReference>
<dbReference type="InterPro" id="IPR011335">
    <property type="entry name" value="Restrct_endonuc-II-like"/>
</dbReference>
<dbReference type="SUPFAM" id="SSF52540">
    <property type="entry name" value="P-loop containing nucleoside triphosphate hydrolases"/>
    <property type="match status" value="1"/>
</dbReference>
<feature type="domain" description="DNA2/NAM7 helicase helicase" evidence="1">
    <location>
        <begin position="1314"/>
        <end position="1368"/>
    </location>
</feature>
<dbReference type="Pfam" id="PF13086">
    <property type="entry name" value="AAA_11"/>
    <property type="match status" value="2"/>
</dbReference>
<keyword evidence="4" id="KW-0067">ATP-binding</keyword>
<keyword evidence="4" id="KW-0347">Helicase</keyword>
<dbReference type="InterPro" id="IPR041677">
    <property type="entry name" value="DNA2/NAM7_AAA_11"/>
</dbReference>
<proteinExistence type="predicted"/>
<dbReference type="InterPro" id="IPR025103">
    <property type="entry name" value="DUF4011"/>
</dbReference>